<reference evidence="6 7" key="1">
    <citation type="submission" date="2019-06" db="EMBL/GenBank/DDBJ databases">
        <title>Genomic Encyclopedia of Type Strains, Phase IV (KMG-V): Genome sequencing to study the core and pangenomes of soil and plant-associated prokaryotes.</title>
        <authorList>
            <person name="Whitman W."/>
        </authorList>
    </citation>
    <scope>NUCLEOTIDE SEQUENCE [LARGE SCALE GENOMIC DNA]</scope>
    <source>
        <strain evidence="6 7">BR 10355</strain>
    </source>
</reference>
<gene>
    <name evidence="6" type="ORF">FBZ93_11361</name>
</gene>
<evidence type="ECO:0000313" key="7">
    <source>
        <dbReference type="Proteomes" id="UP000321304"/>
    </source>
</evidence>
<dbReference type="AlphaFoldDB" id="A0A560L6U1"/>
<dbReference type="GO" id="GO:0003677">
    <property type="term" value="F:DNA binding"/>
    <property type="evidence" value="ECO:0007669"/>
    <property type="project" value="UniProtKB-KW"/>
</dbReference>
<dbReference type="CDD" id="cd06170">
    <property type="entry name" value="LuxR_C_like"/>
    <property type="match status" value="1"/>
</dbReference>
<keyword evidence="1 3" id="KW-0597">Phosphoprotein</keyword>
<dbReference type="InterPro" id="IPR058245">
    <property type="entry name" value="NreC/VraR/RcsB-like_REC"/>
</dbReference>
<dbReference type="GO" id="GO:0000160">
    <property type="term" value="P:phosphorelay signal transduction system"/>
    <property type="evidence" value="ECO:0007669"/>
    <property type="project" value="InterPro"/>
</dbReference>
<evidence type="ECO:0000256" key="2">
    <source>
        <dbReference type="ARBA" id="ARBA00023125"/>
    </source>
</evidence>
<dbReference type="InterPro" id="IPR000792">
    <property type="entry name" value="Tscrpt_reg_LuxR_C"/>
</dbReference>
<proteinExistence type="predicted"/>
<dbReference type="Pfam" id="PF00196">
    <property type="entry name" value="GerE"/>
    <property type="match status" value="1"/>
</dbReference>
<feature type="modified residue" description="4-aspartylphosphate" evidence="3">
    <location>
        <position position="66"/>
    </location>
</feature>
<accession>A0A560L6U1</accession>
<evidence type="ECO:0000259" key="5">
    <source>
        <dbReference type="PROSITE" id="PS50110"/>
    </source>
</evidence>
<feature type="domain" description="Response regulatory" evidence="5">
    <location>
        <begin position="15"/>
        <end position="131"/>
    </location>
</feature>
<dbReference type="SUPFAM" id="SSF46894">
    <property type="entry name" value="C-terminal effector domain of the bipartite response regulators"/>
    <property type="match status" value="1"/>
</dbReference>
<dbReference type="PROSITE" id="PS50043">
    <property type="entry name" value="HTH_LUXR_2"/>
    <property type="match status" value="1"/>
</dbReference>
<dbReference type="InterPro" id="IPR011006">
    <property type="entry name" value="CheY-like_superfamily"/>
</dbReference>
<dbReference type="EMBL" id="VITY01000013">
    <property type="protein sequence ID" value="TWB91193.1"/>
    <property type="molecule type" value="Genomic_DNA"/>
</dbReference>
<organism evidence="6 7">
    <name type="scientific">Bradyrhizobium macuxiense</name>
    <dbReference type="NCBI Taxonomy" id="1755647"/>
    <lineage>
        <taxon>Bacteria</taxon>
        <taxon>Pseudomonadati</taxon>
        <taxon>Pseudomonadota</taxon>
        <taxon>Alphaproteobacteria</taxon>
        <taxon>Hyphomicrobiales</taxon>
        <taxon>Nitrobacteraceae</taxon>
        <taxon>Bradyrhizobium</taxon>
    </lineage>
</organism>
<dbReference type="SMART" id="SM00448">
    <property type="entry name" value="REC"/>
    <property type="match status" value="1"/>
</dbReference>
<protein>
    <submittedName>
        <fullName evidence="6">LuxR family two component transcriptional regulator</fullName>
    </submittedName>
</protein>
<dbReference type="PROSITE" id="PS50110">
    <property type="entry name" value="RESPONSE_REGULATORY"/>
    <property type="match status" value="1"/>
</dbReference>
<dbReference type="STRING" id="1755647.AS156_28125"/>
<sequence length="222" mass="23884">MTTAKMTAVKTRGISILLVDDHPVVRQGYRRVLEHQDDFSVVAEADNAANAYRAFKSHGPDVVVMDISMPGASGLEAIRNIRARDPDARILVFSMHSEAAQVKAAFGAGASGFVTKGSEPAELIAAIRSVARGEHAMSDDVARVLALESLVPTKSALDQLGEREIEILRQFAAGSTKEQIAANLNLSTKTVQNYHYLIKAKTGMRTDAQLVRLAVECGLANL</sequence>
<dbReference type="Gene3D" id="3.40.50.2300">
    <property type="match status" value="1"/>
</dbReference>
<dbReference type="GO" id="GO:0006355">
    <property type="term" value="P:regulation of DNA-templated transcription"/>
    <property type="evidence" value="ECO:0007669"/>
    <property type="project" value="InterPro"/>
</dbReference>
<dbReference type="SMART" id="SM00421">
    <property type="entry name" value="HTH_LUXR"/>
    <property type="match status" value="1"/>
</dbReference>
<evidence type="ECO:0000256" key="1">
    <source>
        <dbReference type="ARBA" id="ARBA00022553"/>
    </source>
</evidence>
<dbReference type="PANTHER" id="PTHR43214:SF43">
    <property type="entry name" value="TWO-COMPONENT RESPONSE REGULATOR"/>
    <property type="match status" value="1"/>
</dbReference>
<dbReference type="CDD" id="cd17535">
    <property type="entry name" value="REC_NarL-like"/>
    <property type="match status" value="1"/>
</dbReference>
<dbReference type="PANTHER" id="PTHR43214">
    <property type="entry name" value="TWO-COMPONENT RESPONSE REGULATOR"/>
    <property type="match status" value="1"/>
</dbReference>
<evidence type="ECO:0000313" key="6">
    <source>
        <dbReference type="EMBL" id="TWB91193.1"/>
    </source>
</evidence>
<feature type="domain" description="HTH luxR-type" evidence="4">
    <location>
        <begin position="153"/>
        <end position="218"/>
    </location>
</feature>
<keyword evidence="2" id="KW-0238">DNA-binding</keyword>
<dbReference type="SUPFAM" id="SSF52172">
    <property type="entry name" value="CheY-like"/>
    <property type="match status" value="1"/>
</dbReference>
<dbReference type="InterPro" id="IPR001789">
    <property type="entry name" value="Sig_transdc_resp-reg_receiver"/>
</dbReference>
<evidence type="ECO:0000256" key="3">
    <source>
        <dbReference type="PROSITE-ProRule" id="PRU00169"/>
    </source>
</evidence>
<dbReference type="PRINTS" id="PR00038">
    <property type="entry name" value="HTHLUXR"/>
</dbReference>
<dbReference type="Proteomes" id="UP000321304">
    <property type="component" value="Unassembled WGS sequence"/>
</dbReference>
<name>A0A560L6U1_9BRAD</name>
<dbReference type="InterPro" id="IPR039420">
    <property type="entry name" value="WalR-like"/>
</dbReference>
<dbReference type="Pfam" id="PF00072">
    <property type="entry name" value="Response_reg"/>
    <property type="match status" value="1"/>
</dbReference>
<dbReference type="InterPro" id="IPR016032">
    <property type="entry name" value="Sig_transdc_resp-reg_C-effctor"/>
</dbReference>
<evidence type="ECO:0000259" key="4">
    <source>
        <dbReference type="PROSITE" id="PS50043"/>
    </source>
</evidence>
<keyword evidence="7" id="KW-1185">Reference proteome</keyword>
<comment type="caution">
    <text evidence="6">The sequence shown here is derived from an EMBL/GenBank/DDBJ whole genome shotgun (WGS) entry which is preliminary data.</text>
</comment>